<dbReference type="EMBL" id="CAJVPJ010001470">
    <property type="protein sequence ID" value="CAG8592465.1"/>
    <property type="molecule type" value="Genomic_DNA"/>
</dbReference>
<evidence type="ECO:0000313" key="2">
    <source>
        <dbReference type="Proteomes" id="UP000789572"/>
    </source>
</evidence>
<reference evidence="1" key="1">
    <citation type="submission" date="2021-06" db="EMBL/GenBank/DDBJ databases">
        <authorList>
            <person name="Kallberg Y."/>
            <person name="Tangrot J."/>
            <person name="Rosling A."/>
        </authorList>
    </citation>
    <scope>NUCLEOTIDE SEQUENCE</scope>
    <source>
        <strain evidence="1">IA702</strain>
    </source>
</reference>
<accession>A0A9N9C9R9</accession>
<protein>
    <submittedName>
        <fullName evidence="1">9698_t:CDS:1</fullName>
    </submittedName>
</protein>
<evidence type="ECO:0000313" key="1">
    <source>
        <dbReference type="EMBL" id="CAG8592465.1"/>
    </source>
</evidence>
<dbReference type="AlphaFoldDB" id="A0A9N9C9R9"/>
<name>A0A9N9C9R9_9GLOM</name>
<proteinExistence type="predicted"/>
<gene>
    <name evidence="1" type="ORF">POCULU_LOCUS7046</name>
</gene>
<sequence length="135" mass="15196">MPIFLHKLSRLIDVVAGTNSLFPSIVSLRKPRKGIRSWAFSPLSAFLLISSSASLELPFTSSLLHYTTPYPTWSDLPTPQWCGHVELWGRRQAGKWDGRLEVSNVDEGWVGLNDFNDEQISLAETVGTNYTKVYL</sequence>
<keyword evidence="2" id="KW-1185">Reference proteome</keyword>
<comment type="caution">
    <text evidence="1">The sequence shown here is derived from an EMBL/GenBank/DDBJ whole genome shotgun (WGS) entry which is preliminary data.</text>
</comment>
<organism evidence="1 2">
    <name type="scientific">Paraglomus occultum</name>
    <dbReference type="NCBI Taxonomy" id="144539"/>
    <lineage>
        <taxon>Eukaryota</taxon>
        <taxon>Fungi</taxon>
        <taxon>Fungi incertae sedis</taxon>
        <taxon>Mucoromycota</taxon>
        <taxon>Glomeromycotina</taxon>
        <taxon>Glomeromycetes</taxon>
        <taxon>Paraglomerales</taxon>
        <taxon>Paraglomeraceae</taxon>
        <taxon>Paraglomus</taxon>
    </lineage>
</organism>
<dbReference type="Proteomes" id="UP000789572">
    <property type="component" value="Unassembled WGS sequence"/>
</dbReference>